<feature type="region of interest" description="Disordered" evidence="1">
    <location>
        <begin position="1"/>
        <end position="104"/>
    </location>
</feature>
<organism evidence="2 3">
    <name type="scientific">Athelia psychrophila</name>
    <dbReference type="NCBI Taxonomy" id="1759441"/>
    <lineage>
        <taxon>Eukaryota</taxon>
        <taxon>Fungi</taxon>
        <taxon>Dikarya</taxon>
        <taxon>Basidiomycota</taxon>
        <taxon>Agaricomycotina</taxon>
        <taxon>Agaricomycetes</taxon>
        <taxon>Agaricomycetidae</taxon>
        <taxon>Atheliales</taxon>
        <taxon>Atheliaceae</taxon>
        <taxon>Athelia</taxon>
    </lineage>
</organism>
<evidence type="ECO:0000313" key="2">
    <source>
        <dbReference type="EMBL" id="KZP11066.1"/>
    </source>
</evidence>
<dbReference type="EMBL" id="KV417669">
    <property type="protein sequence ID" value="KZP11066.1"/>
    <property type="molecule type" value="Genomic_DNA"/>
</dbReference>
<sequence>MRQPPRVRSHKPSSPTRTFGRPMRTSANCVPMSVSSCLHAHPGSTRALGSPHAHARHMCTSTNSTPTPAHTLANSTPASTRSTSTSASPTPAPQSTRPTSTSASSMHTLALPMCMLTQAPRAHSPTPRARLPKRQRSPLCAFTPACPCARPPNRQCQPALARQLSGHRSAPSPYTSLTRMLLIPHAAAPPARAPHSMPVFRNLL</sequence>
<feature type="compositionally biased region" description="Basic residues" evidence="1">
    <location>
        <begin position="1"/>
        <end position="11"/>
    </location>
</feature>
<proteinExistence type="predicted"/>
<feature type="compositionally biased region" description="Polar residues" evidence="1">
    <location>
        <begin position="59"/>
        <end position="74"/>
    </location>
</feature>
<keyword evidence="3" id="KW-1185">Reference proteome</keyword>
<evidence type="ECO:0000256" key="1">
    <source>
        <dbReference type="SAM" id="MobiDB-lite"/>
    </source>
</evidence>
<feature type="compositionally biased region" description="Polar residues" evidence="1">
    <location>
        <begin position="25"/>
        <end position="36"/>
    </location>
</feature>
<evidence type="ECO:0000313" key="3">
    <source>
        <dbReference type="Proteomes" id="UP000076532"/>
    </source>
</evidence>
<gene>
    <name evidence="2" type="ORF">FIBSPDRAFT_962625</name>
</gene>
<dbReference type="AlphaFoldDB" id="A0A165ZYN0"/>
<accession>A0A165ZYN0</accession>
<protein>
    <submittedName>
        <fullName evidence="2">Uncharacterized protein</fullName>
    </submittedName>
</protein>
<feature type="compositionally biased region" description="Low complexity" evidence="1">
    <location>
        <begin position="75"/>
        <end position="104"/>
    </location>
</feature>
<dbReference type="Proteomes" id="UP000076532">
    <property type="component" value="Unassembled WGS sequence"/>
</dbReference>
<reference evidence="2 3" key="1">
    <citation type="journal article" date="2016" name="Mol. Biol. Evol.">
        <title>Comparative Genomics of Early-Diverging Mushroom-Forming Fungi Provides Insights into the Origins of Lignocellulose Decay Capabilities.</title>
        <authorList>
            <person name="Nagy L.G."/>
            <person name="Riley R."/>
            <person name="Tritt A."/>
            <person name="Adam C."/>
            <person name="Daum C."/>
            <person name="Floudas D."/>
            <person name="Sun H."/>
            <person name="Yadav J.S."/>
            <person name="Pangilinan J."/>
            <person name="Larsson K.H."/>
            <person name="Matsuura K."/>
            <person name="Barry K."/>
            <person name="Labutti K."/>
            <person name="Kuo R."/>
            <person name="Ohm R.A."/>
            <person name="Bhattacharya S.S."/>
            <person name="Shirouzu T."/>
            <person name="Yoshinaga Y."/>
            <person name="Martin F.M."/>
            <person name="Grigoriev I.V."/>
            <person name="Hibbett D.S."/>
        </authorList>
    </citation>
    <scope>NUCLEOTIDE SEQUENCE [LARGE SCALE GENOMIC DNA]</scope>
    <source>
        <strain evidence="2 3">CBS 109695</strain>
    </source>
</reference>
<name>A0A165ZYN0_9AGAM</name>